<dbReference type="SUPFAM" id="SSF53098">
    <property type="entry name" value="Ribonuclease H-like"/>
    <property type="match status" value="1"/>
</dbReference>
<evidence type="ECO:0000256" key="3">
    <source>
        <dbReference type="ARBA" id="ARBA00022722"/>
    </source>
</evidence>
<dbReference type="InterPro" id="IPR000477">
    <property type="entry name" value="RT_dom"/>
</dbReference>
<accession>A0A699GNY5</accession>
<dbReference type="InterPro" id="IPR043128">
    <property type="entry name" value="Rev_trsase/Diguanyl_cyclase"/>
</dbReference>
<dbReference type="Pfam" id="PF17917">
    <property type="entry name" value="RT_RNaseH"/>
    <property type="match status" value="1"/>
</dbReference>
<name>A0A699GNY5_TANCI</name>
<organism evidence="11">
    <name type="scientific">Tanacetum cinerariifolium</name>
    <name type="common">Dalmatian daisy</name>
    <name type="synonym">Chrysanthemum cinerariifolium</name>
    <dbReference type="NCBI Taxonomy" id="118510"/>
    <lineage>
        <taxon>Eukaryota</taxon>
        <taxon>Viridiplantae</taxon>
        <taxon>Streptophyta</taxon>
        <taxon>Embryophyta</taxon>
        <taxon>Tracheophyta</taxon>
        <taxon>Spermatophyta</taxon>
        <taxon>Magnoliopsida</taxon>
        <taxon>eudicotyledons</taxon>
        <taxon>Gunneridae</taxon>
        <taxon>Pentapetalae</taxon>
        <taxon>asterids</taxon>
        <taxon>campanulids</taxon>
        <taxon>Asterales</taxon>
        <taxon>Asteraceae</taxon>
        <taxon>Asteroideae</taxon>
        <taxon>Anthemideae</taxon>
        <taxon>Anthemidinae</taxon>
        <taxon>Tanacetum</taxon>
    </lineage>
</organism>
<evidence type="ECO:0000313" key="11">
    <source>
        <dbReference type="EMBL" id="GEV68733.1"/>
    </source>
</evidence>
<feature type="domain" description="Reverse transcriptase RNase H-like" evidence="9">
    <location>
        <begin position="344"/>
        <end position="435"/>
    </location>
</feature>
<keyword evidence="6 11" id="KW-0695">RNA-directed DNA polymerase</keyword>
<keyword evidence="5" id="KW-0378">Hydrolase</keyword>
<reference evidence="11" key="1">
    <citation type="journal article" date="2019" name="Sci. Rep.">
        <title>Draft genome of Tanacetum cinerariifolium, the natural source of mosquito coil.</title>
        <authorList>
            <person name="Yamashiro T."/>
            <person name="Shiraishi A."/>
            <person name="Satake H."/>
            <person name="Nakayama K."/>
        </authorList>
    </citation>
    <scope>NUCLEOTIDE SEQUENCE</scope>
</reference>
<comment type="caution">
    <text evidence="11">The sequence shown here is derived from an EMBL/GenBank/DDBJ whole genome shotgun (WGS) entry which is preliminary data.</text>
</comment>
<feature type="compositionally biased region" description="Basic and acidic residues" evidence="7">
    <location>
        <begin position="13"/>
        <end position="22"/>
    </location>
</feature>
<dbReference type="InterPro" id="IPR041588">
    <property type="entry name" value="Integrase_H2C2"/>
</dbReference>
<keyword evidence="3" id="KW-0540">Nuclease</keyword>
<dbReference type="PANTHER" id="PTHR48475:SF2">
    <property type="entry name" value="RIBONUCLEASE H"/>
    <property type="match status" value="1"/>
</dbReference>
<dbReference type="Gene3D" id="1.10.340.70">
    <property type="match status" value="1"/>
</dbReference>
<evidence type="ECO:0000259" key="10">
    <source>
        <dbReference type="Pfam" id="PF17921"/>
    </source>
</evidence>
<evidence type="ECO:0000259" key="9">
    <source>
        <dbReference type="Pfam" id="PF17917"/>
    </source>
</evidence>
<dbReference type="GO" id="GO:0016787">
    <property type="term" value="F:hydrolase activity"/>
    <property type="evidence" value="ECO:0007669"/>
    <property type="project" value="UniProtKB-KW"/>
</dbReference>
<keyword evidence="4" id="KW-0255">Endonuclease</keyword>
<evidence type="ECO:0000259" key="8">
    <source>
        <dbReference type="Pfam" id="PF00078"/>
    </source>
</evidence>
<evidence type="ECO:0000256" key="2">
    <source>
        <dbReference type="ARBA" id="ARBA00022695"/>
    </source>
</evidence>
<evidence type="ECO:0000256" key="4">
    <source>
        <dbReference type="ARBA" id="ARBA00022759"/>
    </source>
</evidence>
<keyword evidence="2" id="KW-0548">Nucleotidyltransferase</keyword>
<proteinExistence type="predicted"/>
<feature type="compositionally biased region" description="Gly residues" evidence="7">
    <location>
        <begin position="1"/>
        <end position="11"/>
    </location>
</feature>
<dbReference type="InterPro" id="IPR036397">
    <property type="entry name" value="RNaseH_sf"/>
</dbReference>
<keyword evidence="1" id="KW-0808">Transferase</keyword>
<gene>
    <name evidence="11" type="ORF">Tci_140710</name>
</gene>
<feature type="region of interest" description="Disordered" evidence="7">
    <location>
        <begin position="1"/>
        <end position="22"/>
    </location>
</feature>
<dbReference type="Gene3D" id="3.30.70.270">
    <property type="match status" value="1"/>
</dbReference>
<dbReference type="SUPFAM" id="SSF56672">
    <property type="entry name" value="DNA/RNA polymerases"/>
    <property type="match status" value="1"/>
</dbReference>
<dbReference type="EMBL" id="BKCJ010031058">
    <property type="protein sequence ID" value="GEV68733.1"/>
    <property type="molecule type" value="Genomic_DNA"/>
</dbReference>
<evidence type="ECO:0000256" key="6">
    <source>
        <dbReference type="ARBA" id="ARBA00022918"/>
    </source>
</evidence>
<protein>
    <submittedName>
        <fullName evidence="11">Reverse transcriptase domain-containing protein</fullName>
    </submittedName>
</protein>
<dbReference type="GO" id="GO:0003676">
    <property type="term" value="F:nucleic acid binding"/>
    <property type="evidence" value="ECO:0007669"/>
    <property type="project" value="InterPro"/>
</dbReference>
<dbReference type="Pfam" id="PF00078">
    <property type="entry name" value="RVT_1"/>
    <property type="match status" value="1"/>
</dbReference>
<dbReference type="PANTHER" id="PTHR48475">
    <property type="entry name" value="RIBONUCLEASE H"/>
    <property type="match status" value="1"/>
</dbReference>
<dbReference type="InterPro" id="IPR012337">
    <property type="entry name" value="RNaseH-like_sf"/>
</dbReference>
<evidence type="ECO:0000256" key="1">
    <source>
        <dbReference type="ARBA" id="ARBA00022679"/>
    </source>
</evidence>
<dbReference type="Gene3D" id="3.30.420.10">
    <property type="entry name" value="Ribonuclease H-like superfamily/Ribonuclease H"/>
    <property type="match status" value="1"/>
</dbReference>
<evidence type="ECO:0000256" key="7">
    <source>
        <dbReference type="SAM" id="MobiDB-lite"/>
    </source>
</evidence>
<dbReference type="GO" id="GO:0004519">
    <property type="term" value="F:endonuclease activity"/>
    <property type="evidence" value="ECO:0007669"/>
    <property type="project" value="UniProtKB-KW"/>
</dbReference>
<dbReference type="AlphaFoldDB" id="A0A699GNY5"/>
<feature type="domain" description="Reverse transcriptase" evidence="8">
    <location>
        <begin position="251"/>
        <end position="307"/>
    </location>
</feature>
<dbReference type="InterPro" id="IPR043502">
    <property type="entry name" value="DNA/RNA_pol_sf"/>
</dbReference>
<dbReference type="GO" id="GO:0003964">
    <property type="term" value="F:RNA-directed DNA polymerase activity"/>
    <property type="evidence" value="ECO:0007669"/>
    <property type="project" value="UniProtKB-KW"/>
</dbReference>
<dbReference type="InterPro" id="IPR041373">
    <property type="entry name" value="RT_RNaseH"/>
</dbReference>
<sequence>MACPVEGGGPEGTNDHEETLPPLTKERIEGHVSALKSLIKSHNQRNKGNPIRLDFESEDTKVQDLGIAKGNELMDEKTSGIPLKNINEWADLREAFAAMYSVRRACSKEPHGITQIVRKANESLTAFKERWTVETGFIMGVPEVMKISSFMDSVKSPELAKRFSNKVPTTANENGKAGRFPKIAVGDGIRVEKIKSLGEGCTAEGQKAEGERDYGVVDEHPDILPRDILEGRFRGTFDCRSRGGRILGQNGRNLEAYVDDMVIKSKDKKMLLADIAKTFDNLKRINMKLNPKKCSFGVEEGKFLGYMVTSGGIRANPKKTKALADLQSSRTLKEMQSLSRKLVALNQAVSVVLLTDRKGRQCHLQYVSRTLNEAENNYASMEKLALSLIHMTRRLRRYFNAHLVKVITDQLIKNILNNTETSINLAKYDVELGAYNITFIPRNAVKGQVLAYFLLEAPKGEKEELYFQMPEVPLEKDDIESWTLFTDRAFSPKGSWAECNALLDELRIARQMNISNIEVKVDSKLVKHELEGRRVKQARVGGIQSFDKGSIGRGSQRAIHRKLRGAHCVRGRRGQLDDPHYMVCMGSVQANYVIREIHMGSCGMIVGPRAVARKAIRQGYYWPTMHEDVKKEIEKCDSYQIHAPVPRLPTTLMMSIMAPWSFYQWGMDILGHTATGKGRFGLPRIIVNENEAHLVNDPNKSWCGKFEIHQVNMAVAHPQANRLVERANRSLIEGIKTHLEREKARWVDELPNVLWAHQTSIKQRNEEIPFSLTDGSEAVIPVEIGIPTYRTLMIREGYNEEEILLNLDLLQEMRETTAVREARYKTKMKQYYNKKVRPSSFRLGEFVF</sequence>
<evidence type="ECO:0000256" key="5">
    <source>
        <dbReference type="ARBA" id="ARBA00022801"/>
    </source>
</evidence>
<dbReference type="Pfam" id="PF17921">
    <property type="entry name" value="Integrase_H2C2"/>
    <property type="match status" value="1"/>
</dbReference>
<feature type="domain" description="Integrase zinc-binding" evidence="10">
    <location>
        <begin position="594"/>
        <end position="642"/>
    </location>
</feature>